<dbReference type="AlphaFoldDB" id="A0A813VT01"/>
<proteinExistence type="predicted"/>
<evidence type="ECO:0000313" key="2">
    <source>
        <dbReference type="Proteomes" id="UP000663854"/>
    </source>
</evidence>
<comment type="caution">
    <text evidence="1">The sequence shown here is derived from an EMBL/GenBank/DDBJ whole genome shotgun (WGS) entry which is preliminary data.</text>
</comment>
<reference evidence="1" key="1">
    <citation type="submission" date="2021-02" db="EMBL/GenBank/DDBJ databases">
        <authorList>
            <person name="Nowell W R."/>
        </authorList>
    </citation>
    <scope>NUCLEOTIDE SEQUENCE</scope>
</reference>
<dbReference type="EMBL" id="CAJNOH010000078">
    <property type="protein sequence ID" value="CAF0845988.1"/>
    <property type="molecule type" value="Genomic_DNA"/>
</dbReference>
<accession>A0A813VT01</accession>
<gene>
    <name evidence="1" type="ORF">PYM288_LOCUS6817</name>
</gene>
<name>A0A813VT01_9BILA</name>
<sequence>MMQHYSIMLNQKENSKFGAFKIKLGDRQNFSNDCREHISRLPEELTKRFTPSVVQENLSILFDPQYLIQHKNNISSTGYGRDYINSLPSDYAVKKFWKNFVLLKQTTNNLFNDQYKNILLLLDIYLISSTKYVECERGFSAINRVQTIERSRLMVTCQQVVSKAFESCSDLDYNRRFHQIQLLIDAPNDYEPKLRTKNQKKKTKAKVIKCANGCNTQVSDDDPTQNEAIQCCHQSEQFDWIDYDDNCSH</sequence>
<organism evidence="1 2">
    <name type="scientific">Rotaria sordida</name>
    <dbReference type="NCBI Taxonomy" id="392033"/>
    <lineage>
        <taxon>Eukaryota</taxon>
        <taxon>Metazoa</taxon>
        <taxon>Spiralia</taxon>
        <taxon>Gnathifera</taxon>
        <taxon>Rotifera</taxon>
        <taxon>Eurotatoria</taxon>
        <taxon>Bdelloidea</taxon>
        <taxon>Philodinida</taxon>
        <taxon>Philodinidae</taxon>
        <taxon>Rotaria</taxon>
    </lineage>
</organism>
<protein>
    <submittedName>
        <fullName evidence="1">Uncharacterized protein</fullName>
    </submittedName>
</protein>
<dbReference type="Proteomes" id="UP000663854">
    <property type="component" value="Unassembled WGS sequence"/>
</dbReference>
<evidence type="ECO:0000313" key="1">
    <source>
        <dbReference type="EMBL" id="CAF0845988.1"/>
    </source>
</evidence>